<protein>
    <recommendedName>
        <fullName evidence="5">Myb-like domain-containing protein</fullName>
    </recommendedName>
</protein>
<keyword evidence="4" id="KW-1185">Reference proteome</keyword>
<feature type="region of interest" description="Disordered" evidence="2">
    <location>
        <begin position="397"/>
        <end position="464"/>
    </location>
</feature>
<comment type="caution">
    <text evidence="3">The sequence shown here is derived from an EMBL/GenBank/DDBJ whole genome shotgun (WGS) entry which is preliminary data.</text>
</comment>
<dbReference type="EMBL" id="JAGPXD010000001">
    <property type="protein sequence ID" value="KAH7375611.1"/>
    <property type="molecule type" value="Genomic_DNA"/>
</dbReference>
<evidence type="ECO:0000256" key="2">
    <source>
        <dbReference type="SAM" id="MobiDB-lite"/>
    </source>
</evidence>
<accession>A0A8K0TV77</accession>
<dbReference type="InterPro" id="IPR009057">
    <property type="entry name" value="Homeodomain-like_sf"/>
</dbReference>
<feature type="region of interest" description="Disordered" evidence="2">
    <location>
        <begin position="1"/>
        <end position="80"/>
    </location>
</feature>
<dbReference type="OrthoDB" id="2240312at2759"/>
<feature type="compositionally biased region" description="Basic and acidic residues" evidence="2">
    <location>
        <begin position="44"/>
        <end position="70"/>
    </location>
</feature>
<sequence length="577" mass="66176">MDARASGSPPPSIKRDYDADDTWSESAGSEYQDAQSRSSSVSLGRDDIPLMKPDYSRTRTTESPSKRQAEPLEDDTPAKRPKLAFNHHYMNLLNADIEDCANRLILDSRRDKTWKLWPSQIGLTVWTPLEKEIFFDAIARLGRDDLPGIAARIRTKNGIEIRQYLRLFEDILAERAGNPHRTRWEDIVEVHEFPAAREVSQACCEALDEAADDLSKRIERYDQKVERRKWGEEHWCVDAALAKTLYENHQLARERGLHFSLLFRLPTWVRLSRNLFMNSSDPESNWETVADEEPSIQSTALEDFHTLVVSLTKKVVASTLYVAQSRIKAKRAVKPNIKGIVKKKDAEAAIASLGLDQNFQQRFATCARRLRLDVYDDEAEDDGQPLSYDAIEELLLPDADDEDSWGPGRSRPRSSFNMDHVDFEMSDPDDDPDSEADNSDDDTKPLDDPEDVNEATRGVDKDEAAAIRAEAKEVLMYSAREFPETLRTKEALEMRIRMEREQERYAEHMDERADQEEEAQLWQVLQQQPPVPPPKLEAVEKPAKSTASMEEMHKSGARWREGLVYRSEWETLGGRER</sequence>
<dbReference type="PANTHER" id="PTHR28079:SF1">
    <property type="entry name" value="RNA POLYMERASE I-SPECIFIC TRANSCRIPTION INITIATION FACTOR RRN5"/>
    <property type="match status" value="1"/>
</dbReference>
<dbReference type="AlphaFoldDB" id="A0A8K0TV77"/>
<proteinExistence type="predicted"/>
<feature type="compositionally biased region" description="Polar residues" evidence="2">
    <location>
        <begin position="24"/>
        <end position="42"/>
    </location>
</feature>
<dbReference type="InterPro" id="IPR039601">
    <property type="entry name" value="Rrn5"/>
</dbReference>
<keyword evidence="1" id="KW-0175">Coiled coil</keyword>
<dbReference type="GO" id="GO:0000500">
    <property type="term" value="C:RNA polymerase I upstream activating factor complex"/>
    <property type="evidence" value="ECO:0007669"/>
    <property type="project" value="InterPro"/>
</dbReference>
<dbReference type="PANTHER" id="PTHR28079">
    <property type="entry name" value="RNA POLYMERASE I-SPECIFIC TRANSCRIPTION INITIATION FACTOR RRN5"/>
    <property type="match status" value="1"/>
</dbReference>
<dbReference type="InterPro" id="IPR001005">
    <property type="entry name" value="SANT/Myb"/>
</dbReference>
<feature type="region of interest" description="Disordered" evidence="2">
    <location>
        <begin position="528"/>
        <end position="555"/>
    </location>
</feature>
<reference evidence="3" key="1">
    <citation type="journal article" date="2021" name="Nat. Commun.">
        <title>Genetic determinants of endophytism in the Arabidopsis root mycobiome.</title>
        <authorList>
            <person name="Mesny F."/>
            <person name="Miyauchi S."/>
            <person name="Thiergart T."/>
            <person name="Pickel B."/>
            <person name="Atanasova L."/>
            <person name="Karlsson M."/>
            <person name="Huettel B."/>
            <person name="Barry K.W."/>
            <person name="Haridas S."/>
            <person name="Chen C."/>
            <person name="Bauer D."/>
            <person name="Andreopoulos W."/>
            <person name="Pangilinan J."/>
            <person name="LaButti K."/>
            <person name="Riley R."/>
            <person name="Lipzen A."/>
            <person name="Clum A."/>
            <person name="Drula E."/>
            <person name="Henrissat B."/>
            <person name="Kohler A."/>
            <person name="Grigoriev I.V."/>
            <person name="Martin F.M."/>
            <person name="Hacquard S."/>
        </authorList>
    </citation>
    <scope>NUCLEOTIDE SEQUENCE</scope>
    <source>
        <strain evidence="3">MPI-CAGE-AT-0016</strain>
    </source>
</reference>
<feature type="compositionally biased region" description="Low complexity" evidence="2">
    <location>
        <begin position="406"/>
        <end position="415"/>
    </location>
</feature>
<dbReference type="CDD" id="cd00167">
    <property type="entry name" value="SANT"/>
    <property type="match status" value="1"/>
</dbReference>
<dbReference type="SUPFAM" id="SSF46689">
    <property type="entry name" value="Homeodomain-like"/>
    <property type="match status" value="1"/>
</dbReference>
<evidence type="ECO:0000313" key="4">
    <source>
        <dbReference type="Proteomes" id="UP000813385"/>
    </source>
</evidence>
<dbReference type="Proteomes" id="UP000813385">
    <property type="component" value="Unassembled WGS sequence"/>
</dbReference>
<name>A0A8K0TV77_9PEZI</name>
<dbReference type="GO" id="GO:0042790">
    <property type="term" value="P:nucleolar large rRNA transcription by RNA polymerase I"/>
    <property type="evidence" value="ECO:0007669"/>
    <property type="project" value="InterPro"/>
</dbReference>
<organism evidence="3 4">
    <name type="scientific">Plectosphaerella cucumerina</name>
    <dbReference type="NCBI Taxonomy" id="40658"/>
    <lineage>
        <taxon>Eukaryota</taxon>
        <taxon>Fungi</taxon>
        <taxon>Dikarya</taxon>
        <taxon>Ascomycota</taxon>
        <taxon>Pezizomycotina</taxon>
        <taxon>Sordariomycetes</taxon>
        <taxon>Hypocreomycetidae</taxon>
        <taxon>Glomerellales</taxon>
        <taxon>Plectosphaerellaceae</taxon>
        <taxon>Plectosphaerella</taxon>
    </lineage>
</organism>
<dbReference type="GO" id="GO:0006361">
    <property type="term" value="P:transcription initiation at RNA polymerase I promoter"/>
    <property type="evidence" value="ECO:0007669"/>
    <property type="project" value="TreeGrafter"/>
</dbReference>
<feature type="compositionally biased region" description="Acidic residues" evidence="2">
    <location>
        <begin position="424"/>
        <end position="440"/>
    </location>
</feature>
<dbReference type="GO" id="GO:0000182">
    <property type="term" value="F:rDNA binding"/>
    <property type="evidence" value="ECO:0007669"/>
    <property type="project" value="TreeGrafter"/>
</dbReference>
<evidence type="ECO:0000313" key="3">
    <source>
        <dbReference type="EMBL" id="KAH7375611.1"/>
    </source>
</evidence>
<gene>
    <name evidence="3" type="ORF">B0T11DRAFT_11029</name>
</gene>
<evidence type="ECO:0008006" key="5">
    <source>
        <dbReference type="Google" id="ProtNLM"/>
    </source>
</evidence>
<dbReference type="GO" id="GO:0001181">
    <property type="term" value="F:RNA polymerase I general transcription initiation factor activity"/>
    <property type="evidence" value="ECO:0007669"/>
    <property type="project" value="TreeGrafter"/>
</dbReference>
<feature type="coiled-coil region" evidence="1">
    <location>
        <begin position="491"/>
        <end position="518"/>
    </location>
</feature>
<evidence type="ECO:0000256" key="1">
    <source>
        <dbReference type="SAM" id="Coils"/>
    </source>
</evidence>